<dbReference type="PANTHER" id="PTHR47284:SF3">
    <property type="entry name" value="FATTY-ACID-BINDING PROTEIN 2"/>
    <property type="match status" value="1"/>
</dbReference>
<dbReference type="OMA" id="TELVFTW"/>
<comment type="caution">
    <text evidence="3">The sequence shown here is derived from an EMBL/GenBank/DDBJ whole genome shotgun (WGS) entry which is preliminary data.</text>
</comment>
<dbReference type="PANTHER" id="PTHR47284">
    <property type="entry name" value="FATTY-ACID-BINDING PROTEIN 2"/>
    <property type="match status" value="1"/>
</dbReference>
<name>K0TMV2_THAOC</name>
<evidence type="ECO:0000313" key="3">
    <source>
        <dbReference type="EMBL" id="EJK76546.1"/>
    </source>
</evidence>
<dbReference type="Proteomes" id="UP000266841">
    <property type="component" value="Unassembled WGS sequence"/>
</dbReference>
<dbReference type="EMBL" id="AGNL01002028">
    <property type="protein sequence ID" value="EJK76546.1"/>
    <property type="molecule type" value="Genomic_DNA"/>
</dbReference>
<keyword evidence="2" id="KW-0812">Transmembrane</keyword>
<dbReference type="Gene3D" id="1.10.890.20">
    <property type="match status" value="1"/>
</dbReference>
<feature type="compositionally biased region" description="Polar residues" evidence="1">
    <location>
        <begin position="1"/>
        <end position="12"/>
    </location>
</feature>
<feature type="region of interest" description="Disordered" evidence="1">
    <location>
        <begin position="51"/>
        <end position="78"/>
    </location>
</feature>
<gene>
    <name evidence="3" type="ORF">THAOC_01687</name>
</gene>
<dbReference type="InterPro" id="IPR016088">
    <property type="entry name" value="Chalcone_isomerase_3-sand"/>
</dbReference>
<feature type="transmembrane region" description="Helical" evidence="2">
    <location>
        <begin position="1077"/>
        <end position="1097"/>
    </location>
</feature>
<accession>K0TMV2</accession>
<feature type="region of interest" description="Disordered" evidence="1">
    <location>
        <begin position="1"/>
        <end position="29"/>
    </location>
</feature>
<feature type="region of interest" description="Disordered" evidence="1">
    <location>
        <begin position="911"/>
        <end position="932"/>
    </location>
</feature>
<evidence type="ECO:0000256" key="2">
    <source>
        <dbReference type="SAM" id="Phobius"/>
    </source>
</evidence>
<dbReference type="eggNOG" id="ENOG502RWYV">
    <property type="taxonomic scope" value="Eukaryota"/>
</dbReference>
<evidence type="ECO:0000256" key="1">
    <source>
        <dbReference type="SAM" id="MobiDB-lite"/>
    </source>
</evidence>
<dbReference type="AlphaFoldDB" id="K0TMV2"/>
<protein>
    <submittedName>
        <fullName evidence="3">Uncharacterized protein</fullName>
    </submittedName>
</protein>
<dbReference type="InterPro" id="IPR016089">
    <property type="entry name" value="Chalcone_isomerase_bundle_sf"/>
</dbReference>
<keyword evidence="4" id="KW-1185">Reference proteome</keyword>
<evidence type="ECO:0000313" key="4">
    <source>
        <dbReference type="Proteomes" id="UP000266841"/>
    </source>
</evidence>
<proteinExistence type="predicted"/>
<feature type="region of interest" description="Disordered" evidence="1">
    <location>
        <begin position="554"/>
        <end position="577"/>
    </location>
</feature>
<dbReference type="Gene3D" id="3.50.70.10">
    <property type="match status" value="1"/>
</dbReference>
<organism evidence="3 4">
    <name type="scientific">Thalassiosira oceanica</name>
    <name type="common">Marine diatom</name>
    <dbReference type="NCBI Taxonomy" id="159749"/>
    <lineage>
        <taxon>Eukaryota</taxon>
        <taxon>Sar</taxon>
        <taxon>Stramenopiles</taxon>
        <taxon>Ochrophyta</taxon>
        <taxon>Bacillariophyta</taxon>
        <taxon>Coscinodiscophyceae</taxon>
        <taxon>Thalassiosirophycidae</taxon>
        <taxon>Thalassiosirales</taxon>
        <taxon>Thalassiosiraceae</taxon>
        <taxon>Thalassiosira</taxon>
    </lineage>
</organism>
<feature type="compositionally biased region" description="Polar residues" evidence="1">
    <location>
        <begin position="58"/>
        <end position="78"/>
    </location>
</feature>
<dbReference type="OrthoDB" id="18193at2759"/>
<keyword evidence="2" id="KW-1133">Transmembrane helix</keyword>
<reference evidence="3 4" key="1">
    <citation type="journal article" date="2012" name="Genome Biol.">
        <title>Genome and low-iron response of an oceanic diatom adapted to chronic iron limitation.</title>
        <authorList>
            <person name="Lommer M."/>
            <person name="Specht M."/>
            <person name="Roy A.S."/>
            <person name="Kraemer L."/>
            <person name="Andreson R."/>
            <person name="Gutowska M.A."/>
            <person name="Wolf J."/>
            <person name="Bergner S.V."/>
            <person name="Schilhabel M.B."/>
            <person name="Klostermeier U.C."/>
            <person name="Beiko R.G."/>
            <person name="Rosenstiel P."/>
            <person name="Hippler M."/>
            <person name="Laroche J."/>
        </authorList>
    </citation>
    <scope>NUCLEOTIDE SEQUENCE [LARGE SCALE GENOMIC DNA]</scope>
    <source>
        <strain evidence="3 4">CCMP1005</strain>
    </source>
</reference>
<keyword evidence="2" id="KW-0472">Membrane</keyword>
<sequence>MGRAQSVVTLTSNHERRTRRAASPLQETAAGHPDVKDVYIIISGCPDTTYPLSPPESPNNCESKSNVAPPSASTSIDDSLQYRNQNHYLIRPEKRRSLRRKRPRSSTRLFFIILNLVGVSRNVAPRGARSSIKSMTPHWLAWPAGPVGVQPSAILLERLNIESSRRGLKGIVERTERVNEMGESHVITDPLDEPYWFQDNDDGKCLGPSGEFGECGDATLWRVKRRPLSKREAREKRYRDLFRKQRLERSRNQRPLKDTTSVCVWPFFRDHDCRIHHAPHFEYDEIYGFEYSNEESEEAGFALQLMNVDAVTANASLSFGQRGDAKAGSSVRMTSFFGKRPDRGDIDGNGDECLVPIFSSDGSPTRIEVGPCKSPNAYTWQINRDGILVRASTKAERRRRRIRDTLNPIRRAAVASSGGANSMHVSDEFKCVFRSNTTSSYLLPCNEGRRNISGENSKMVQFSLVRYPTVSKRTSRMTQPTDTQVPSWEPWINVQTPSIGRHDDQTDDEIRSATKNVDQLLPSLKTNSQRHAAGGQKMVDLKPTSSMLRTSLVASQGRPKNNVGHTSASHIRDSPASMNGVAFHDQRLEENKGLKPPSTGKRIRLDRKGRKIENIVSHDKSFDRRTLESDSRPPHRPRKIPVHSYIQSAKDFIWIDPLTSLAYPTDLCEYLGHKKEESGRHTLTGVGQYYRTAFNIKVYGAAFYVSKRDVLADSKFGEFAALSADELRERDDFYTHLMNMPDPDEDPASTLGGRFDRTLFIKMNMQLSTDAMRKSLEADWSLLTEEMKSTVIGSSLRERQADEHMQAKIQSKENSSNCSCGQLAPDELNADPSCCARGTELVFTWRKNGDFEIRIDGRIMDVFRRPDIAKGIFSEYLNNDPISLDAKARFADGFPFLLAPLAQVKGMLSAVPHTHERPKKSKTQQDRSSNANPVHRFVDAAMNSMGAMNNQAQTLSKWMQESAASASSNAMNSAVDLGRVINSEMKRQRIEIIENALALRNEGVEMLSSLVKVSLEDEKMALALVAMPSFSPYSAGFNAYNQVQEDESETIKYIHKALLESDEIGIRVEPTVNFSHYLFFTSVHAYLFLLLVVSWDTTGSCNSVRRKAKKT</sequence>